<dbReference type="GO" id="GO:0047499">
    <property type="term" value="F:calcium-independent phospholipase A2 activity"/>
    <property type="evidence" value="ECO:0007669"/>
    <property type="project" value="TreeGrafter"/>
</dbReference>
<dbReference type="PROSITE" id="PS51635">
    <property type="entry name" value="PNPLA"/>
    <property type="match status" value="1"/>
</dbReference>
<dbReference type="SUPFAM" id="SSF52151">
    <property type="entry name" value="FabD/lysophospholipase-like"/>
    <property type="match status" value="1"/>
</dbReference>
<evidence type="ECO:0000313" key="6">
    <source>
        <dbReference type="Proteomes" id="UP000027238"/>
    </source>
</evidence>
<feature type="domain" description="PNPLA" evidence="4">
    <location>
        <begin position="497"/>
        <end position="725"/>
    </location>
</feature>
<dbReference type="GO" id="GO:0046486">
    <property type="term" value="P:glycerolipid metabolic process"/>
    <property type="evidence" value="ECO:0007669"/>
    <property type="project" value="UniProtKB-ARBA"/>
</dbReference>
<keyword evidence="2" id="KW-0378">Hydrolase</keyword>
<evidence type="ECO:0000256" key="1">
    <source>
        <dbReference type="ARBA" id="ARBA00023098"/>
    </source>
</evidence>
<dbReference type="GO" id="GO:0016042">
    <property type="term" value="P:lipid catabolic process"/>
    <property type="evidence" value="ECO:0007669"/>
    <property type="project" value="UniProtKB-UniRule"/>
</dbReference>
<dbReference type="AlphaFoldDB" id="A0A066Y1D6"/>
<gene>
    <name evidence="5" type="ORF">CSUB01_09609</name>
</gene>
<accession>A0A066Y1D6</accession>
<dbReference type="Proteomes" id="UP000027238">
    <property type="component" value="Unassembled WGS sequence"/>
</dbReference>
<comment type="caution">
    <text evidence="5">The sequence shown here is derived from an EMBL/GenBank/DDBJ whole genome shotgun (WGS) entry which is preliminary data.</text>
</comment>
<feature type="short sequence motif" description="GXSXG" evidence="2">
    <location>
        <begin position="536"/>
        <end position="540"/>
    </location>
</feature>
<dbReference type="eggNOG" id="KOG4231">
    <property type="taxonomic scope" value="Eukaryota"/>
</dbReference>
<dbReference type="InterPro" id="IPR016035">
    <property type="entry name" value="Acyl_Trfase/lysoPLipase"/>
</dbReference>
<dbReference type="OMA" id="VICIFAE"/>
<dbReference type="InterPro" id="IPR002641">
    <property type="entry name" value="PNPLA_dom"/>
</dbReference>
<dbReference type="PANTHER" id="PTHR24185:SF8">
    <property type="entry name" value="PNPLA DOMAIN-CONTAINING PROTEIN"/>
    <property type="match status" value="1"/>
</dbReference>
<evidence type="ECO:0000256" key="3">
    <source>
        <dbReference type="SAM" id="MobiDB-lite"/>
    </source>
</evidence>
<dbReference type="GO" id="GO:0019369">
    <property type="term" value="P:arachidonate metabolic process"/>
    <property type="evidence" value="ECO:0007669"/>
    <property type="project" value="TreeGrafter"/>
</dbReference>
<evidence type="ECO:0000313" key="5">
    <source>
        <dbReference type="EMBL" id="KDN71876.1"/>
    </source>
</evidence>
<sequence length="997" mass="111347">MDLCKHTGWLRLSTKERGHILEVSDRAQRLLDGLPRPESQFPSVVALLGNVTKRLAMQQLGVEITTPNTSRGHGEVHLSFSPATETGERPLLIADSDIPSHNRLGRPRKPPLCHEITSRPLPQPQEGGASPKVEYVADRIYSRMLLPFADVVCFFADDVGGLHNVARRLVAWLDLGRSSNSTVCPWLVMVVDDGEETVVRQTFLDMLRAKTSTSVSEIFQGIRVISLHHISPKTLRRGAPSVRWDILCNELSYMAESKRIERRLASSLFSANHLAAFLRYAVDKQVDVVASPLNFLAVSRIDNPVASDLETHLTGFLQGFRSLELLRAFAVPVIASSFLLDHYPPGMHHFDPRDVFQLFYRDACHNVCGSAVLAYEGSTELLLPSQFSKLIETEMARRFRPLRLGESAASLHRQLIGQFRDDWPQLQSENTCYHCLRRRPQFFPVCGHGWCMNCVTVFGVHSQDDPWLVQIDGCLLCGRELKMTVRTKPDTATARVLCFDGGGTRGKYPLMLLKQLQDSIDLPNHPVQQNFDVIYGTSSGAITAGALCLNGWTVEECIASFESVASHAFTPRRLPAIPLVRPLLRVLMRLPLVPALVRLVALLAFDSRYPSRPMEEALRRVFGAEKSIVDYSPANATGTMVGMTVATVQDASACVFTSYNGVGRRDKDRDYHVLTPEGGTRKIPLWEIIRSATAAPYYFTPWNIKGLGTFQDGGLVANNPSSIALREIASLYPTTPDPSIFVSLGTGSSQGNESQPSESRWPWRDSFPLRLVRALWNLGSTKRTWQQVIAHKNVGHTGEFFRFDVSFPGTEPALDDLSELSDVEDGSENSRGTFEGLPELERLVLCIRAELFVFELSPMQPFRFVDGEYECLGHIRCRLGANSDAFVEFMAQLDTACASFRIGDRTLAGGFYDRSPLGGDGHFCKEVRFRVASREEPVAITLWESPDEGCNIGGSPFSLRRLVREQKLDECFGSADHRKRRRASEGESDARRKRQKR</sequence>
<evidence type="ECO:0000256" key="2">
    <source>
        <dbReference type="PROSITE-ProRule" id="PRU01161"/>
    </source>
</evidence>
<feature type="active site" description="Nucleophile" evidence="2">
    <location>
        <position position="538"/>
    </location>
</feature>
<keyword evidence="1 2" id="KW-0443">Lipid metabolism</keyword>
<keyword evidence="6" id="KW-1185">Reference proteome</keyword>
<evidence type="ECO:0000259" key="4">
    <source>
        <dbReference type="PROSITE" id="PS51635"/>
    </source>
</evidence>
<dbReference type="CDD" id="cd07199">
    <property type="entry name" value="Pat17_PNPLA8_PNPLA9_like"/>
    <property type="match status" value="1"/>
</dbReference>
<dbReference type="Gene3D" id="3.40.1090.10">
    <property type="entry name" value="Cytosolic phospholipase A2 catalytic domain"/>
    <property type="match status" value="1"/>
</dbReference>
<feature type="active site" description="Proton acceptor" evidence="2">
    <location>
        <position position="712"/>
    </location>
</feature>
<reference evidence="6" key="1">
    <citation type="journal article" date="2014" name="Genome Announc.">
        <title>Draft genome sequence of Colletotrichum sublineola, a destructive pathogen of cultivated sorghum.</title>
        <authorList>
            <person name="Baroncelli R."/>
            <person name="Sanz-Martin J.M."/>
            <person name="Rech G.E."/>
            <person name="Sukno S.A."/>
            <person name="Thon M.R."/>
        </authorList>
    </citation>
    <scope>NUCLEOTIDE SEQUENCE [LARGE SCALE GENOMIC DNA]</scope>
    <source>
        <strain evidence="6">TX430BB</strain>
    </source>
</reference>
<feature type="region of interest" description="Disordered" evidence="3">
    <location>
        <begin position="974"/>
        <end position="997"/>
    </location>
</feature>
<feature type="short sequence motif" description="GXGXXG" evidence="2">
    <location>
        <begin position="501"/>
        <end position="506"/>
    </location>
</feature>
<proteinExistence type="predicted"/>
<name>A0A066Y1D6_COLSU</name>
<feature type="short sequence motif" description="DGA/G" evidence="2">
    <location>
        <begin position="712"/>
        <end position="714"/>
    </location>
</feature>
<dbReference type="HOGENOM" id="CLU_003059_1_1_1"/>
<dbReference type="OrthoDB" id="4799086at2759"/>
<dbReference type="Pfam" id="PF01734">
    <property type="entry name" value="Patatin"/>
    <property type="match status" value="1"/>
</dbReference>
<dbReference type="EMBL" id="JMSE01000105">
    <property type="protein sequence ID" value="KDN71876.1"/>
    <property type="molecule type" value="Genomic_DNA"/>
</dbReference>
<protein>
    <recommendedName>
        <fullName evidence="4">PNPLA domain-containing protein</fullName>
    </recommendedName>
</protein>
<organism evidence="5 6">
    <name type="scientific">Colletotrichum sublineola</name>
    <name type="common">Sorghum anthracnose fungus</name>
    <dbReference type="NCBI Taxonomy" id="1173701"/>
    <lineage>
        <taxon>Eukaryota</taxon>
        <taxon>Fungi</taxon>
        <taxon>Dikarya</taxon>
        <taxon>Ascomycota</taxon>
        <taxon>Pezizomycotina</taxon>
        <taxon>Sordariomycetes</taxon>
        <taxon>Hypocreomycetidae</taxon>
        <taxon>Glomerellales</taxon>
        <taxon>Glomerellaceae</taxon>
        <taxon>Colletotrichum</taxon>
        <taxon>Colletotrichum graminicola species complex</taxon>
    </lineage>
</organism>
<keyword evidence="2" id="KW-0442">Lipid degradation</keyword>
<dbReference type="PANTHER" id="PTHR24185">
    <property type="entry name" value="CALCIUM-INDEPENDENT PHOSPHOLIPASE A2-GAMMA"/>
    <property type="match status" value="1"/>
</dbReference>
<dbReference type="STRING" id="1173701.A0A066Y1D6"/>
<dbReference type="GO" id="GO:0016020">
    <property type="term" value="C:membrane"/>
    <property type="evidence" value="ECO:0007669"/>
    <property type="project" value="TreeGrafter"/>
</dbReference>